<reference evidence="2" key="1">
    <citation type="journal article" date="2019" name="Int. J. Syst. Evol. Microbiol.">
        <title>The Global Catalogue of Microorganisms (GCM) 10K type strain sequencing project: providing services to taxonomists for standard genome sequencing and annotation.</title>
        <authorList>
            <consortium name="The Broad Institute Genomics Platform"/>
            <consortium name="The Broad Institute Genome Sequencing Center for Infectious Disease"/>
            <person name="Wu L."/>
            <person name="Ma J."/>
        </authorList>
    </citation>
    <scope>NUCLEOTIDE SEQUENCE [LARGE SCALE GENOMIC DNA]</scope>
    <source>
        <strain evidence="2">CECT 7398</strain>
    </source>
</reference>
<dbReference type="EMBL" id="JAUFQC010000027">
    <property type="protein sequence ID" value="MDN3612031.1"/>
    <property type="molecule type" value="Genomic_DNA"/>
</dbReference>
<sequence length="98" mass="11611">MQPELNQIEQFLLDLEQSEQAVFSRYQDYVIYPIVPFFQLVHVSNIEQVMEQLSQFASVSSGYLIRVDGYLTLACAEFSIREDDLRRLTLQLLERMRF</sequence>
<evidence type="ECO:0000313" key="1">
    <source>
        <dbReference type="EMBL" id="MDN3612031.1"/>
    </source>
</evidence>
<gene>
    <name evidence="1" type="ORF">QWZ16_20780</name>
</gene>
<name>A0ABT8BY92_9VIBR</name>
<proteinExistence type="predicted"/>
<dbReference type="RefSeq" id="WP_076589602.1">
    <property type="nucleotide sequence ID" value="NZ_JABEYA020000004.1"/>
</dbReference>
<protein>
    <submittedName>
        <fullName evidence="1">Uncharacterized protein</fullName>
    </submittedName>
</protein>
<dbReference type="Proteomes" id="UP001238540">
    <property type="component" value="Unassembled WGS sequence"/>
</dbReference>
<evidence type="ECO:0000313" key="2">
    <source>
        <dbReference type="Proteomes" id="UP001238540"/>
    </source>
</evidence>
<organism evidence="1 2">
    <name type="scientific">Vibrio ostreicida</name>
    <dbReference type="NCBI Taxonomy" id="526588"/>
    <lineage>
        <taxon>Bacteria</taxon>
        <taxon>Pseudomonadati</taxon>
        <taxon>Pseudomonadota</taxon>
        <taxon>Gammaproteobacteria</taxon>
        <taxon>Vibrionales</taxon>
        <taxon>Vibrionaceae</taxon>
        <taxon>Vibrio</taxon>
    </lineage>
</organism>
<comment type="caution">
    <text evidence="1">The sequence shown here is derived from an EMBL/GenBank/DDBJ whole genome shotgun (WGS) entry which is preliminary data.</text>
</comment>
<accession>A0ABT8BY92</accession>
<keyword evidence="2" id="KW-1185">Reference proteome</keyword>